<dbReference type="Proteomes" id="UP000664169">
    <property type="component" value="Unassembled WGS sequence"/>
</dbReference>
<keyword evidence="3" id="KW-1185">Reference proteome</keyword>
<dbReference type="InterPro" id="IPR052523">
    <property type="entry name" value="Trichothecene_AcTrans"/>
</dbReference>
<dbReference type="PANTHER" id="PTHR42791:SF1">
    <property type="entry name" value="N-ACETYLTRANSFERASE DOMAIN-CONTAINING PROTEIN"/>
    <property type="match status" value="1"/>
</dbReference>
<dbReference type="OrthoDB" id="4738875at2759"/>
<dbReference type="PROSITE" id="PS51186">
    <property type="entry name" value="GNAT"/>
    <property type="match status" value="1"/>
</dbReference>
<evidence type="ECO:0000313" key="2">
    <source>
        <dbReference type="EMBL" id="CAF9913511.1"/>
    </source>
</evidence>
<dbReference type="EMBL" id="CAJPDQ010000008">
    <property type="protein sequence ID" value="CAF9913511.1"/>
    <property type="molecule type" value="Genomic_DNA"/>
</dbReference>
<organism evidence="2 3">
    <name type="scientific">Gomphillus americanus</name>
    <dbReference type="NCBI Taxonomy" id="1940652"/>
    <lineage>
        <taxon>Eukaryota</taxon>
        <taxon>Fungi</taxon>
        <taxon>Dikarya</taxon>
        <taxon>Ascomycota</taxon>
        <taxon>Pezizomycotina</taxon>
        <taxon>Lecanoromycetes</taxon>
        <taxon>OSLEUM clade</taxon>
        <taxon>Ostropomycetidae</taxon>
        <taxon>Ostropales</taxon>
        <taxon>Graphidaceae</taxon>
        <taxon>Gomphilloideae</taxon>
        <taxon>Gomphillus</taxon>
    </lineage>
</organism>
<gene>
    <name evidence="2" type="ORF">GOMPHAMPRED_007944</name>
</gene>
<dbReference type="SUPFAM" id="SSF55729">
    <property type="entry name" value="Acyl-CoA N-acyltransferases (Nat)"/>
    <property type="match status" value="1"/>
</dbReference>
<dbReference type="InterPro" id="IPR000182">
    <property type="entry name" value="GNAT_dom"/>
</dbReference>
<sequence>MGIKILPITSGDIPQLTPVTEAAFRDDPFHSSGFPDDMTPAQYSEYQAWRTVLLTRRLAQSNARYFKAVDEESQRIVGFAGWHAPTEELASERWPGAPDWLVGMKENAELFRSMREKVLGSRKDVWFLQAMAVHPEFQGKGIAAQLMTVGNQLIDQDRSECYLEATPKATPLYAKNRFVVKMTVPVLDGAYTLSAMLRPAKELPE</sequence>
<dbReference type="CDD" id="cd04301">
    <property type="entry name" value="NAT_SF"/>
    <property type="match status" value="1"/>
</dbReference>
<name>A0A8H3EU50_9LECA</name>
<accession>A0A8H3EU50</accession>
<dbReference type="InterPro" id="IPR016181">
    <property type="entry name" value="Acyl_CoA_acyltransferase"/>
</dbReference>
<evidence type="ECO:0000313" key="3">
    <source>
        <dbReference type="Proteomes" id="UP000664169"/>
    </source>
</evidence>
<feature type="domain" description="N-acetyltransferase" evidence="1">
    <location>
        <begin position="3"/>
        <end position="204"/>
    </location>
</feature>
<protein>
    <recommendedName>
        <fullName evidence="1">N-acetyltransferase domain-containing protein</fullName>
    </recommendedName>
</protein>
<dbReference type="Gene3D" id="3.40.630.30">
    <property type="match status" value="1"/>
</dbReference>
<proteinExistence type="predicted"/>
<comment type="caution">
    <text evidence="2">The sequence shown here is derived from an EMBL/GenBank/DDBJ whole genome shotgun (WGS) entry which is preliminary data.</text>
</comment>
<evidence type="ECO:0000259" key="1">
    <source>
        <dbReference type="PROSITE" id="PS51186"/>
    </source>
</evidence>
<dbReference type="GO" id="GO:0016747">
    <property type="term" value="F:acyltransferase activity, transferring groups other than amino-acyl groups"/>
    <property type="evidence" value="ECO:0007669"/>
    <property type="project" value="InterPro"/>
</dbReference>
<dbReference type="Pfam" id="PF13508">
    <property type="entry name" value="Acetyltransf_7"/>
    <property type="match status" value="1"/>
</dbReference>
<dbReference type="PANTHER" id="PTHR42791">
    <property type="entry name" value="GNAT FAMILY ACETYLTRANSFERASE"/>
    <property type="match status" value="1"/>
</dbReference>
<reference evidence="2" key="1">
    <citation type="submission" date="2021-03" db="EMBL/GenBank/DDBJ databases">
        <authorList>
            <person name="Tagirdzhanova G."/>
        </authorList>
    </citation>
    <scope>NUCLEOTIDE SEQUENCE</scope>
</reference>
<dbReference type="AlphaFoldDB" id="A0A8H3EU50"/>